<feature type="transmembrane region" description="Helical" evidence="1">
    <location>
        <begin position="216"/>
        <end position="240"/>
    </location>
</feature>
<dbReference type="GO" id="GO:0006518">
    <property type="term" value="P:peptide metabolic process"/>
    <property type="evidence" value="ECO:0007669"/>
    <property type="project" value="TreeGrafter"/>
</dbReference>
<reference evidence="2" key="1">
    <citation type="submission" date="2015-11" db="EMBL/GenBank/DDBJ databases">
        <title>De novo transcriptome assembly of four potential Pierce s Disease insect vectors from Arizona vineyards.</title>
        <authorList>
            <person name="Tassone E.E."/>
        </authorList>
    </citation>
    <scope>NUCLEOTIDE SEQUENCE</scope>
</reference>
<keyword evidence="1" id="KW-1133">Transmembrane helix</keyword>
<gene>
    <name evidence="2" type="ORF">g.22784</name>
</gene>
<dbReference type="GO" id="GO:0005615">
    <property type="term" value="C:extracellular space"/>
    <property type="evidence" value="ECO:0007669"/>
    <property type="project" value="TreeGrafter"/>
</dbReference>
<dbReference type="GO" id="GO:0004181">
    <property type="term" value="F:metallocarboxypeptidase activity"/>
    <property type="evidence" value="ECO:0007669"/>
    <property type="project" value="TreeGrafter"/>
</dbReference>
<keyword evidence="1" id="KW-0472">Membrane</keyword>
<dbReference type="Gene3D" id="2.60.40.1120">
    <property type="entry name" value="Carboxypeptidase-like, regulatory domain"/>
    <property type="match status" value="2"/>
</dbReference>
<dbReference type="SUPFAM" id="SSF49464">
    <property type="entry name" value="Carboxypeptidase regulatory domain-like"/>
    <property type="match status" value="2"/>
</dbReference>
<proteinExistence type="predicted"/>
<evidence type="ECO:0008006" key="3">
    <source>
        <dbReference type="Google" id="ProtNLM"/>
    </source>
</evidence>
<sequence length="313" mass="35054">MSARLSCCHFVPIHDVPDLWMSSLSSLMGLLSSFTQGVKGRVIDDRGEVMREARIQVNSSLHEYRVTSNLAYYNIILPPGSYQLQFTCRHHEVALVDVVVTPKVMLEYTVVMKRLPVNVYSSDIQTPLKLTGISGYVIDSGSHPVPNANVKVQNTSGASDMEGFFWIPLAQGEYTVHAEAEGYNSVTKLVSVMSHAASKVVFKLTRDQQVMGLPRLVFIFLAGMVGMMFLGIFLGCYLVCKRRKLSEDGFSLLSQRNSFFDDDEEKELFKTPLGGLSESRKLVTHAYHDESDIEYDDNSDSEEDLMIIDSVKK</sequence>
<accession>A0A1B6I1X8</accession>
<dbReference type="InterPro" id="IPR050753">
    <property type="entry name" value="Peptidase_M14_domain"/>
</dbReference>
<protein>
    <recommendedName>
        <fullName evidence="3">Carboxypeptidase regulatory-like domain-containing protein</fullName>
    </recommendedName>
</protein>
<evidence type="ECO:0000256" key="1">
    <source>
        <dbReference type="SAM" id="Phobius"/>
    </source>
</evidence>
<dbReference type="Pfam" id="PF13620">
    <property type="entry name" value="CarboxypepD_reg"/>
    <property type="match status" value="1"/>
</dbReference>
<organism evidence="2">
    <name type="scientific">Homalodisca liturata</name>
    <dbReference type="NCBI Taxonomy" id="320908"/>
    <lineage>
        <taxon>Eukaryota</taxon>
        <taxon>Metazoa</taxon>
        <taxon>Ecdysozoa</taxon>
        <taxon>Arthropoda</taxon>
        <taxon>Hexapoda</taxon>
        <taxon>Insecta</taxon>
        <taxon>Pterygota</taxon>
        <taxon>Neoptera</taxon>
        <taxon>Paraneoptera</taxon>
        <taxon>Hemiptera</taxon>
        <taxon>Auchenorrhyncha</taxon>
        <taxon>Membracoidea</taxon>
        <taxon>Cicadellidae</taxon>
        <taxon>Cicadellinae</taxon>
        <taxon>Proconiini</taxon>
        <taxon>Homalodisca</taxon>
    </lineage>
</organism>
<keyword evidence="1" id="KW-0812">Transmembrane</keyword>
<dbReference type="PANTHER" id="PTHR11532">
    <property type="entry name" value="PROTEASE M14 CARBOXYPEPTIDASE"/>
    <property type="match status" value="1"/>
</dbReference>
<name>A0A1B6I1X8_9HEMI</name>
<dbReference type="GO" id="GO:0016485">
    <property type="term" value="P:protein processing"/>
    <property type="evidence" value="ECO:0007669"/>
    <property type="project" value="TreeGrafter"/>
</dbReference>
<dbReference type="InterPro" id="IPR008969">
    <property type="entry name" value="CarboxyPept-like_regulatory"/>
</dbReference>
<dbReference type="EMBL" id="GECU01026764">
    <property type="protein sequence ID" value="JAS80942.1"/>
    <property type="molecule type" value="Transcribed_RNA"/>
</dbReference>
<dbReference type="PANTHER" id="PTHR11532:SF57">
    <property type="entry name" value="CARBOXYPEPTIDASE D, B"/>
    <property type="match status" value="1"/>
</dbReference>
<evidence type="ECO:0000313" key="2">
    <source>
        <dbReference type="EMBL" id="JAS80942.1"/>
    </source>
</evidence>
<dbReference type="AlphaFoldDB" id="A0A1B6I1X8"/>